<accession>A0A0L7KPU2</accession>
<proteinExistence type="predicted"/>
<evidence type="ECO:0000313" key="1">
    <source>
        <dbReference type="EMBL" id="KOB65328.1"/>
    </source>
</evidence>
<comment type="caution">
    <text evidence="1">The sequence shown here is derived from an EMBL/GenBank/DDBJ whole genome shotgun (WGS) entry which is preliminary data.</text>
</comment>
<organism evidence="1 2">
    <name type="scientific">Operophtera brumata</name>
    <name type="common">Winter moth</name>
    <name type="synonym">Phalaena brumata</name>
    <dbReference type="NCBI Taxonomy" id="104452"/>
    <lineage>
        <taxon>Eukaryota</taxon>
        <taxon>Metazoa</taxon>
        <taxon>Ecdysozoa</taxon>
        <taxon>Arthropoda</taxon>
        <taxon>Hexapoda</taxon>
        <taxon>Insecta</taxon>
        <taxon>Pterygota</taxon>
        <taxon>Neoptera</taxon>
        <taxon>Endopterygota</taxon>
        <taxon>Lepidoptera</taxon>
        <taxon>Glossata</taxon>
        <taxon>Ditrysia</taxon>
        <taxon>Geometroidea</taxon>
        <taxon>Geometridae</taxon>
        <taxon>Larentiinae</taxon>
        <taxon>Operophtera</taxon>
    </lineage>
</organism>
<sequence length="195" mass="23704">MWACFGNFRYSWTNLTTLPFKEKSMKTRTKWNIDEAGTLLRLILEHSQLPLDELKYRKFDKSFWLKLQEEMNRDYMHIHCFWLCYLHVQLFVECDIKLYKLRRKLFKLLRDSSYRVWSDIRWAEVQTHFPDGLTTRFLYKMCISLVRKHPNYLKTPLPELANFGLQTIQSSRYTNKRLKRLTLNDEGNLEVVPNP</sequence>
<protein>
    <submittedName>
        <fullName evidence="1">Uncharacterized protein</fullName>
    </submittedName>
</protein>
<gene>
    <name evidence="1" type="ORF">OBRU01_22906</name>
</gene>
<dbReference type="AlphaFoldDB" id="A0A0L7KPU2"/>
<dbReference type="Proteomes" id="UP000037510">
    <property type="component" value="Unassembled WGS sequence"/>
</dbReference>
<dbReference type="EMBL" id="JTDY01007284">
    <property type="protein sequence ID" value="KOB65328.1"/>
    <property type="molecule type" value="Genomic_DNA"/>
</dbReference>
<reference evidence="1 2" key="1">
    <citation type="journal article" date="2015" name="Genome Biol. Evol.">
        <title>The genome of winter moth (Operophtera brumata) provides a genomic perspective on sexual dimorphism and phenology.</title>
        <authorList>
            <person name="Derks M.F."/>
            <person name="Smit S."/>
            <person name="Salis L."/>
            <person name="Schijlen E."/>
            <person name="Bossers A."/>
            <person name="Mateman C."/>
            <person name="Pijl A.S."/>
            <person name="de Ridder D."/>
            <person name="Groenen M.A."/>
            <person name="Visser M.E."/>
            <person name="Megens H.J."/>
        </authorList>
    </citation>
    <scope>NUCLEOTIDE SEQUENCE [LARGE SCALE GENOMIC DNA]</scope>
    <source>
        <strain evidence="1">WM2013NL</strain>
        <tissue evidence="1">Head and thorax</tissue>
    </source>
</reference>
<name>A0A0L7KPU2_OPEBR</name>
<evidence type="ECO:0000313" key="2">
    <source>
        <dbReference type="Proteomes" id="UP000037510"/>
    </source>
</evidence>
<keyword evidence="2" id="KW-1185">Reference proteome</keyword>